<name>A0A845QHS6_9FIRM</name>
<sequence>MQQLQQNNHPKRLKLIGDRAFYKKVLLIAVPIMLQNGITNFVNMLDNIMVGQVGTEQMSGVSIANQLTLVFNMAVFGAVAGAGILGAQFFGSKNNDGLRHTMRFKILCGVILTLLAALILIPFGGTLIEAFLHQGESHGDLAATLTYGRNYLLIMLIGMLPSALSQVYSSTLRETGQTIVPMISGIVAVLVDLVFNYILIFGKFGAPALGVEGAAIATVLSRFVELAIIVVWTHQHTEQLPFIKDLYRSLHVPARLVKQLLRVATPLFFNELLWSLALAFLAQCYSMLGLDVIAAENIANTLSNVTNVVFASLGGSVGIIVGQLLGAGELEKAREEDNQLIAFSMFCSVITGILLILIAPLFPQLYNTAPEIQHIAMRFIQIQGLSAPLLGFINASYFTLRSGGKTIITFLFDSMFLWVCTIPAVTIMVRFTSLPVVLVFLIDHSLDLIKCAIGFVLVKKGVWLQNLTGEQGENQNESESCAD</sequence>
<evidence type="ECO:0000313" key="14">
    <source>
        <dbReference type="EMBL" id="NBH61692.1"/>
    </source>
</evidence>
<feature type="transmembrane region" description="Helical" evidence="13">
    <location>
        <begin position="407"/>
        <end position="431"/>
    </location>
</feature>
<keyword evidence="5" id="KW-0813">Transport</keyword>
<evidence type="ECO:0000256" key="1">
    <source>
        <dbReference type="ARBA" id="ARBA00003408"/>
    </source>
</evidence>
<gene>
    <name evidence="14" type="ORF">D0435_08510</name>
</gene>
<dbReference type="PANTHER" id="PTHR43298">
    <property type="entry name" value="MULTIDRUG RESISTANCE PROTEIN NORM-RELATED"/>
    <property type="match status" value="1"/>
</dbReference>
<evidence type="ECO:0000256" key="4">
    <source>
        <dbReference type="ARBA" id="ARBA00020268"/>
    </source>
</evidence>
<dbReference type="Pfam" id="PF01554">
    <property type="entry name" value="MatE"/>
    <property type="match status" value="2"/>
</dbReference>
<comment type="subcellular location">
    <subcellularLocation>
        <location evidence="2">Cell membrane</location>
        <topology evidence="2">Multi-pass membrane protein</topology>
    </subcellularLocation>
</comment>
<feature type="transmembrane region" description="Helical" evidence="13">
    <location>
        <begin position="308"/>
        <end position="328"/>
    </location>
</feature>
<evidence type="ECO:0000256" key="5">
    <source>
        <dbReference type="ARBA" id="ARBA00022448"/>
    </source>
</evidence>
<feature type="transmembrane region" description="Helical" evidence="13">
    <location>
        <begin position="63"/>
        <end position="85"/>
    </location>
</feature>
<feature type="transmembrane region" description="Helical" evidence="13">
    <location>
        <begin position="106"/>
        <end position="128"/>
    </location>
</feature>
<dbReference type="GO" id="GO:0042910">
    <property type="term" value="F:xenobiotic transmembrane transporter activity"/>
    <property type="evidence" value="ECO:0007669"/>
    <property type="project" value="InterPro"/>
</dbReference>
<keyword evidence="11 13" id="KW-0472">Membrane</keyword>
<dbReference type="PIRSF" id="PIRSF006603">
    <property type="entry name" value="DinF"/>
    <property type="match status" value="1"/>
</dbReference>
<evidence type="ECO:0000256" key="12">
    <source>
        <dbReference type="ARBA" id="ARBA00031636"/>
    </source>
</evidence>
<keyword evidence="10" id="KW-0406">Ion transport</keyword>
<dbReference type="Proteomes" id="UP000446866">
    <property type="component" value="Unassembled WGS sequence"/>
</dbReference>
<keyword evidence="15" id="KW-1185">Reference proteome</keyword>
<feature type="transmembrane region" description="Helical" evidence="13">
    <location>
        <begin position="148"/>
        <end position="167"/>
    </location>
</feature>
<keyword evidence="8 13" id="KW-0812">Transmembrane</keyword>
<dbReference type="PANTHER" id="PTHR43298:SF2">
    <property type="entry name" value="FMN_FAD EXPORTER YEEO-RELATED"/>
    <property type="match status" value="1"/>
</dbReference>
<dbReference type="InterPro" id="IPR048279">
    <property type="entry name" value="MdtK-like"/>
</dbReference>
<evidence type="ECO:0000256" key="9">
    <source>
        <dbReference type="ARBA" id="ARBA00022989"/>
    </source>
</evidence>
<dbReference type="InterPro" id="IPR050222">
    <property type="entry name" value="MATE_MdtK"/>
</dbReference>
<evidence type="ECO:0000256" key="13">
    <source>
        <dbReference type="SAM" id="Phobius"/>
    </source>
</evidence>
<dbReference type="GO" id="GO:0005886">
    <property type="term" value="C:plasma membrane"/>
    <property type="evidence" value="ECO:0007669"/>
    <property type="project" value="UniProtKB-SubCell"/>
</dbReference>
<feature type="transmembrane region" description="Helical" evidence="13">
    <location>
        <begin position="21"/>
        <end position="43"/>
    </location>
</feature>
<feature type="transmembrane region" description="Helical" evidence="13">
    <location>
        <begin position="340"/>
        <end position="362"/>
    </location>
</feature>
<evidence type="ECO:0000256" key="7">
    <source>
        <dbReference type="ARBA" id="ARBA00022475"/>
    </source>
</evidence>
<feature type="transmembrane region" description="Helical" evidence="13">
    <location>
        <begin position="213"/>
        <end position="232"/>
    </location>
</feature>
<evidence type="ECO:0000256" key="6">
    <source>
        <dbReference type="ARBA" id="ARBA00022449"/>
    </source>
</evidence>
<dbReference type="AlphaFoldDB" id="A0A845QHS6"/>
<comment type="similarity">
    <text evidence="3">Belongs to the multi antimicrobial extrusion (MATE) (TC 2.A.66.1) family.</text>
</comment>
<evidence type="ECO:0000256" key="3">
    <source>
        <dbReference type="ARBA" id="ARBA00010199"/>
    </source>
</evidence>
<dbReference type="RefSeq" id="WP_160201976.1">
    <property type="nucleotide sequence ID" value="NZ_QXWK01000014.1"/>
</dbReference>
<dbReference type="NCBIfam" id="TIGR00797">
    <property type="entry name" value="matE"/>
    <property type="match status" value="1"/>
</dbReference>
<evidence type="ECO:0000256" key="2">
    <source>
        <dbReference type="ARBA" id="ARBA00004651"/>
    </source>
</evidence>
<dbReference type="GO" id="GO:0015297">
    <property type="term" value="F:antiporter activity"/>
    <property type="evidence" value="ECO:0007669"/>
    <property type="project" value="UniProtKB-KW"/>
</dbReference>
<accession>A0A845QHS6</accession>
<comment type="caution">
    <text evidence="14">The sequence shown here is derived from an EMBL/GenBank/DDBJ whole genome shotgun (WGS) entry which is preliminary data.</text>
</comment>
<feature type="transmembrane region" description="Helical" evidence="13">
    <location>
        <begin position="267"/>
        <end position="288"/>
    </location>
</feature>
<comment type="function">
    <text evidence="1">Multidrug efflux pump.</text>
</comment>
<keyword evidence="7" id="KW-1003">Cell membrane</keyword>
<feature type="transmembrane region" description="Helical" evidence="13">
    <location>
        <begin position="179"/>
        <end position="201"/>
    </location>
</feature>
<evidence type="ECO:0000256" key="8">
    <source>
        <dbReference type="ARBA" id="ARBA00022692"/>
    </source>
</evidence>
<evidence type="ECO:0000256" key="11">
    <source>
        <dbReference type="ARBA" id="ARBA00023136"/>
    </source>
</evidence>
<evidence type="ECO:0000256" key="10">
    <source>
        <dbReference type="ARBA" id="ARBA00023065"/>
    </source>
</evidence>
<keyword evidence="6" id="KW-0050">Antiport</keyword>
<dbReference type="GO" id="GO:0006811">
    <property type="term" value="P:monoatomic ion transport"/>
    <property type="evidence" value="ECO:0007669"/>
    <property type="project" value="UniProtKB-KW"/>
</dbReference>
<dbReference type="EMBL" id="QXWK01000014">
    <property type="protein sequence ID" value="NBH61692.1"/>
    <property type="molecule type" value="Genomic_DNA"/>
</dbReference>
<evidence type="ECO:0000313" key="15">
    <source>
        <dbReference type="Proteomes" id="UP000446866"/>
    </source>
</evidence>
<dbReference type="InterPro" id="IPR002528">
    <property type="entry name" value="MATE_fam"/>
</dbReference>
<keyword evidence="9 13" id="KW-1133">Transmembrane helix</keyword>
<organism evidence="14 15">
    <name type="scientific">Anaerotruncus colihominis</name>
    <dbReference type="NCBI Taxonomy" id="169435"/>
    <lineage>
        <taxon>Bacteria</taxon>
        <taxon>Bacillati</taxon>
        <taxon>Bacillota</taxon>
        <taxon>Clostridia</taxon>
        <taxon>Eubacteriales</taxon>
        <taxon>Oscillospiraceae</taxon>
        <taxon>Anaerotruncus</taxon>
    </lineage>
</organism>
<protein>
    <recommendedName>
        <fullName evidence="4">Probable multidrug resistance protein NorM</fullName>
    </recommendedName>
    <alternativeName>
        <fullName evidence="12">Multidrug-efflux transporter</fullName>
    </alternativeName>
</protein>
<feature type="transmembrane region" description="Helical" evidence="13">
    <location>
        <begin position="382"/>
        <end position="400"/>
    </location>
</feature>
<proteinExistence type="inferred from homology"/>
<feature type="transmembrane region" description="Helical" evidence="13">
    <location>
        <begin position="437"/>
        <end position="458"/>
    </location>
</feature>
<reference evidence="14 15" key="1">
    <citation type="submission" date="2018-08" db="EMBL/GenBank/DDBJ databases">
        <title>Murine metabolic-syndrome-specific gut microbial biobank.</title>
        <authorList>
            <person name="Liu C."/>
        </authorList>
    </citation>
    <scope>NUCLEOTIDE SEQUENCE [LARGE SCALE GENOMIC DNA]</scope>
    <source>
        <strain evidence="14 15">28</strain>
    </source>
</reference>